<evidence type="ECO:0000259" key="2">
    <source>
        <dbReference type="Pfam" id="PF01757"/>
    </source>
</evidence>
<keyword evidence="1" id="KW-0472">Membrane</keyword>
<evidence type="ECO:0000313" key="3">
    <source>
        <dbReference type="EMBL" id="KAH6678872.1"/>
    </source>
</evidence>
<keyword evidence="3" id="KW-0808">Transferase</keyword>
<dbReference type="PANTHER" id="PTHR23028">
    <property type="entry name" value="ACETYLTRANSFERASE"/>
    <property type="match status" value="1"/>
</dbReference>
<reference evidence="3" key="1">
    <citation type="journal article" date="2021" name="Nat. Commun.">
        <title>Genetic determinants of endophytism in the Arabidopsis root mycobiome.</title>
        <authorList>
            <person name="Mesny F."/>
            <person name="Miyauchi S."/>
            <person name="Thiergart T."/>
            <person name="Pickel B."/>
            <person name="Atanasova L."/>
            <person name="Karlsson M."/>
            <person name="Huettel B."/>
            <person name="Barry K.W."/>
            <person name="Haridas S."/>
            <person name="Chen C."/>
            <person name="Bauer D."/>
            <person name="Andreopoulos W."/>
            <person name="Pangilinan J."/>
            <person name="LaButti K."/>
            <person name="Riley R."/>
            <person name="Lipzen A."/>
            <person name="Clum A."/>
            <person name="Drula E."/>
            <person name="Henrissat B."/>
            <person name="Kohler A."/>
            <person name="Grigoriev I.V."/>
            <person name="Martin F.M."/>
            <person name="Hacquard S."/>
        </authorList>
    </citation>
    <scope>NUCLEOTIDE SEQUENCE</scope>
    <source>
        <strain evidence="3">MPI-SDFR-AT-0117</strain>
    </source>
</reference>
<dbReference type="EMBL" id="JAGSXJ010000021">
    <property type="protein sequence ID" value="KAH6678872.1"/>
    <property type="molecule type" value="Genomic_DNA"/>
</dbReference>
<protein>
    <submittedName>
        <fullName evidence="3">Acyltransferase family-domain-containing protein</fullName>
    </submittedName>
</protein>
<keyword evidence="4" id="KW-1185">Reference proteome</keyword>
<dbReference type="Pfam" id="PF01757">
    <property type="entry name" value="Acyl_transf_3"/>
    <property type="match status" value="1"/>
</dbReference>
<evidence type="ECO:0000256" key="1">
    <source>
        <dbReference type="SAM" id="Phobius"/>
    </source>
</evidence>
<comment type="caution">
    <text evidence="3">The sequence shown here is derived from an EMBL/GenBank/DDBJ whole genome shotgun (WGS) entry which is preliminary data.</text>
</comment>
<feature type="transmembrane region" description="Helical" evidence="1">
    <location>
        <begin position="100"/>
        <end position="125"/>
    </location>
</feature>
<keyword evidence="1" id="KW-1133">Transmembrane helix</keyword>
<accession>A0A9P9A823</accession>
<dbReference type="OrthoDB" id="5819582at2759"/>
<dbReference type="Proteomes" id="UP000770015">
    <property type="component" value="Unassembled WGS sequence"/>
</dbReference>
<name>A0A9P9A823_9PEZI</name>
<feature type="non-terminal residue" evidence="3">
    <location>
        <position position="1"/>
    </location>
</feature>
<keyword evidence="3" id="KW-0012">Acyltransferase</keyword>
<dbReference type="AlphaFoldDB" id="A0A9P9A823"/>
<sequence>QRRNKRLRSGLSFLLSTTKALLPAYLTTFLSWMASLFLCLTDRAVDRPKRQPPKPTAYLDGLRGVAALIVYMYDAVYLFYPRLYHGYGVDHENRFFLQLPIIRVFHSGGGSVCVFFFVSGFVLTISPLTKIHKRASNSDVLATVVGTIFRRPFRLFLPIIASTLMNALAQYNRLKFRINHGGGLREPEATLWLQLVDWYWATVDHIDRFRHINGRIHLQGHKYDGHTWTIPFEVKGSLLVMIFLMMFGKVKRWVHVVVALGITYWLVVNGDIDSAVFFCGILLAELSIVAPGRAGPSENCSTDKSPGKSTRGLRYLRIMRHVAIVLLFIFSLHLLSFPDSKAPGFEFLRFAPDFYTDPKSPVSLQTF</sequence>
<feature type="transmembrane region" description="Helical" evidence="1">
    <location>
        <begin position="315"/>
        <end position="335"/>
    </location>
</feature>
<dbReference type="GO" id="GO:0016747">
    <property type="term" value="F:acyltransferase activity, transferring groups other than amino-acyl groups"/>
    <property type="evidence" value="ECO:0007669"/>
    <property type="project" value="InterPro"/>
</dbReference>
<dbReference type="InterPro" id="IPR050879">
    <property type="entry name" value="Acyltransferase_3"/>
</dbReference>
<keyword evidence="1" id="KW-0812">Transmembrane</keyword>
<feature type="domain" description="Acyltransferase 3" evidence="2">
    <location>
        <begin position="57"/>
        <end position="270"/>
    </location>
</feature>
<proteinExistence type="predicted"/>
<organism evidence="3 4">
    <name type="scientific">Plectosphaerella plurivora</name>
    <dbReference type="NCBI Taxonomy" id="936078"/>
    <lineage>
        <taxon>Eukaryota</taxon>
        <taxon>Fungi</taxon>
        <taxon>Dikarya</taxon>
        <taxon>Ascomycota</taxon>
        <taxon>Pezizomycotina</taxon>
        <taxon>Sordariomycetes</taxon>
        <taxon>Hypocreomycetidae</taxon>
        <taxon>Glomerellales</taxon>
        <taxon>Plectosphaerellaceae</taxon>
        <taxon>Plectosphaerella</taxon>
    </lineage>
</organism>
<feature type="transmembrane region" description="Helical" evidence="1">
    <location>
        <begin position="61"/>
        <end position="80"/>
    </location>
</feature>
<evidence type="ECO:0000313" key="4">
    <source>
        <dbReference type="Proteomes" id="UP000770015"/>
    </source>
</evidence>
<dbReference type="InterPro" id="IPR002656">
    <property type="entry name" value="Acyl_transf_3_dom"/>
</dbReference>
<gene>
    <name evidence="3" type="ORF">F5X68DRAFT_245300</name>
</gene>
<feature type="transmembrane region" description="Helical" evidence="1">
    <location>
        <begin position="20"/>
        <end position="40"/>
    </location>
</feature>
<dbReference type="PANTHER" id="PTHR23028:SF134">
    <property type="entry name" value="PUTATIVE (AFU_ORTHOLOGUE AFUA_4G08520)-RELATED"/>
    <property type="match status" value="1"/>
</dbReference>